<dbReference type="SUPFAM" id="SSF51161">
    <property type="entry name" value="Trimeric LpxA-like enzymes"/>
    <property type="match status" value="1"/>
</dbReference>
<organism evidence="1 2">
    <name type="scientific">Trichonephila clavata</name>
    <name type="common">Joro spider</name>
    <name type="synonym">Nephila clavata</name>
    <dbReference type="NCBI Taxonomy" id="2740835"/>
    <lineage>
        <taxon>Eukaryota</taxon>
        <taxon>Metazoa</taxon>
        <taxon>Ecdysozoa</taxon>
        <taxon>Arthropoda</taxon>
        <taxon>Chelicerata</taxon>
        <taxon>Arachnida</taxon>
        <taxon>Araneae</taxon>
        <taxon>Araneomorphae</taxon>
        <taxon>Entelegynae</taxon>
        <taxon>Araneoidea</taxon>
        <taxon>Nephilidae</taxon>
        <taxon>Trichonephila</taxon>
    </lineage>
</organism>
<dbReference type="AlphaFoldDB" id="A0A8X6F881"/>
<sequence>MVPLLVRTLLLQKTLNPMRLLAAKCIRKRFDDKTIDFLLQLEWWYWPIGKITENLGAITTGDLEALKKIYEEEKLN</sequence>
<name>A0A8X6F881_TRICU</name>
<gene>
    <name evidence="1" type="ORF">TNCT_507131</name>
</gene>
<reference evidence="1" key="1">
    <citation type="submission" date="2020-07" db="EMBL/GenBank/DDBJ databases">
        <title>Multicomponent nature underlies the extraordinary mechanical properties of spider dragline silk.</title>
        <authorList>
            <person name="Kono N."/>
            <person name="Nakamura H."/>
            <person name="Mori M."/>
            <person name="Yoshida Y."/>
            <person name="Ohtoshi R."/>
            <person name="Malay A.D."/>
            <person name="Moran D.A.P."/>
            <person name="Tomita M."/>
            <person name="Numata K."/>
            <person name="Arakawa K."/>
        </authorList>
    </citation>
    <scope>NUCLEOTIDE SEQUENCE</scope>
</reference>
<dbReference type="Proteomes" id="UP000887116">
    <property type="component" value="Unassembled WGS sequence"/>
</dbReference>
<keyword evidence="2" id="KW-1185">Reference proteome</keyword>
<evidence type="ECO:0000313" key="1">
    <source>
        <dbReference type="EMBL" id="GFQ72371.1"/>
    </source>
</evidence>
<proteinExistence type="predicted"/>
<dbReference type="InterPro" id="IPR011004">
    <property type="entry name" value="Trimer_LpxA-like_sf"/>
</dbReference>
<protein>
    <submittedName>
        <fullName evidence="1">Uncharacterized protein</fullName>
    </submittedName>
</protein>
<accession>A0A8X6F881</accession>
<evidence type="ECO:0000313" key="2">
    <source>
        <dbReference type="Proteomes" id="UP000887116"/>
    </source>
</evidence>
<dbReference type="EMBL" id="BMAO01021165">
    <property type="protein sequence ID" value="GFQ72371.1"/>
    <property type="molecule type" value="Genomic_DNA"/>
</dbReference>
<dbReference type="Gene3D" id="2.160.10.10">
    <property type="entry name" value="Hexapeptide repeat proteins"/>
    <property type="match status" value="1"/>
</dbReference>
<comment type="caution">
    <text evidence="1">The sequence shown here is derived from an EMBL/GenBank/DDBJ whole genome shotgun (WGS) entry which is preliminary data.</text>
</comment>